<keyword evidence="2" id="KW-1185">Reference proteome</keyword>
<sequence>DSRSSVFLLRSSLLRRFQGIKSVCDHSRGCYCQGDAGDSEHCLRKTAHSRWIGRRRAQGSPINSEWRSSCWLLRYRDGRS</sequence>
<gene>
    <name evidence="1" type="ORF">PFISCL1PPCAC_28466</name>
</gene>
<proteinExistence type="predicted"/>
<reference evidence="1" key="1">
    <citation type="submission" date="2023-10" db="EMBL/GenBank/DDBJ databases">
        <title>Genome assembly of Pristionchus species.</title>
        <authorList>
            <person name="Yoshida K."/>
            <person name="Sommer R.J."/>
        </authorList>
    </citation>
    <scope>NUCLEOTIDE SEQUENCE</scope>
    <source>
        <strain evidence="1">RS5133</strain>
    </source>
</reference>
<protein>
    <submittedName>
        <fullName evidence="1">Uncharacterized protein</fullName>
    </submittedName>
</protein>
<dbReference type="Proteomes" id="UP001432322">
    <property type="component" value="Unassembled WGS sequence"/>
</dbReference>
<organism evidence="1 2">
    <name type="scientific">Pristionchus fissidentatus</name>
    <dbReference type="NCBI Taxonomy" id="1538716"/>
    <lineage>
        <taxon>Eukaryota</taxon>
        <taxon>Metazoa</taxon>
        <taxon>Ecdysozoa</taxon>
        <taxon>Nematoda</taxon>
        <taxon>Chromadorea</taxon>
        <taxon>Rhabditida</taxon>
        <taxon>Rhabditina</taxon>
        <taxon>Diplogasteromorpha</taxon>
        <taxon>Diplogasteroidea</taxon>
        <taxon>Neodiplogasteridae</taxon>
        <taxon>Pristionchus</taxon>
    </lineage>
</organism>
<feature type="non-terminal residue" evidence="1">
    <location>
        <position position="1"/>
    </location>
</feature>
<dbReference type="AlphaFoldDB" id="A0AAV5X227"/>
<name>A0AAV5X227_9BILA</name>
<dbReference type="EMBL" id="BTSY01000061">
    <property type="protein sequence ID" value="GMT37169.1"/>
    <property type="molecule type" value="Genomic_DNA"/>
</dbReference>
<accession>A0AAV5X227</accession>
<evidence type="ECO:0000313" key="1">
    <source>
        <dbReference type="EMBL" id="GMT37169.1"/>
    </source>
</evidence>
<comment type="caution">
    <text evidence="1">The sequence shown here is derived from an EMBL/GenBank/DDBJ whole genome shotgun (WGS) entry which is preliminary data.</text>
</comment>
<evidence type="ECO:0000313" key="2">
    <source>
        <dbReference type="Proteomes" id="UP001432322"/>
    </source>
</evidence>